<dbReference type="SUPFAM" id="SSF54768">
    <property type="entry name" value="dsRNA-binding domain-like"/>
    <property type="match status" value="1"/>
</dbReference>
<feature type="non-terminal residue" evidence="2">
    <location>
        <position position="211"/>
    </location>
</feature>
<name>A0ABQ9FN17_TEGGR</name>
<reference evidence="2 3" key="1">
    <citation type="submission" date="2022-12" db="EMBL/GenBank/DDBJ databases">
        <title>Chromosome-level genome of Tegillarca granosa.</title>
        <authorList>
            <person name="Kim J."/>
        </authorList>
    </citation>
    <scope>NUCLEOTIDE SEQUENCE [LARGE SCALE GENOMIC DNA]</scope>
    <source>
        <strain evidence="2">Teg-2019</strain>
        <tissue evidence="2">Adductor muscle</tissue>
    </source>
</reference>
<protein>
    <recommendedName>
        <fullName evidence="1">DM1 domain-containing protein</fullName>
    </recommendedName>
</protein>
<proteinExistence type="predicted"/>
<dbReference type="PANTHER" id="PTHR31164">
    <property type="entry name" value="RAD52 MOTIF-CONTAINING PROTEIN 1"/>
    <property type="match status" value="1"/>
</dbReference>
<dbReference type="InterPro" id="IPR057652">
    <property type="entry name" value="DSRM_RDM1"/>
</dbReference>
<dbReference type="Pfam" id="PF25517">
    <property type="entry name" value="DSRM_RDM1"/>
    <property type="match status" value="1"/>
</dbReference>
<organism evidence="2 3">
    <name type="scientific">Tegillarca granosa</name>
    <name type="common">Malaysian cockle</name>
    <name type="synonym">Anadara granosa</name>
    <dbReference type="NCBI Taxonomy" id="220873"/>
    <lineage>
        <taxon>Eukaryota</taxon>
        <taxon>Metazoa</taxon>
        <taxon>Spiralia</taxon>
        <taxon>Lophotrochozoa</taxon>
        <taxon>Mollusca</taxon>
        <taxon>Bivalvia</taxon>
        <taxon>Autobranchia</taxon>
        <taxon>Pteriomorphia</taxon>
        <taxon>Arcoida</taxon>
        <taxon>Arcoidea</taxon>
        <taxon>Arcidae</taxon>
        <taxon>Tegillarca</taxon>
    </lineage>
</organism>
<evidence type="ECO:0000259" key="1">
    <source>
        <dbReference type="Pfam" id="PF25517"/>
    </source>
</evidence>
<feature type="domain" description="DM1" evidence="1">
    <location>
        <begin position="77"/>
        <end position="177"/>
    </location>
</feature>
<dbReference type="InterPro" id="IPR040224">
    <property type="entry name" value="RDM1"/>
</dbReference>
<dbReference type="PANTHER" id="PTHR31164:SF1">
    <property type="entry name" value="RAD52 MOTIF-CONTAINING PROTEIN 1"/>
    <property type="match status" value="1"/>
</dbReference>
<comment type="caution">
    <text evidence="2">The sequence shown here is derived from an EMBL/GenBank/DDBJ whole genome shotgun (WGS) entry which is preliminary data.</text>
</comment>
<sequence>MVNKKRSVNADNKTTDEDGQTEIPSGYYAFVTYYLAMNAKTAKDSIGNTLFIKGSMCKVSFAKRKKEVVEPSPPLHFIKCQDLANYYLGFNGWSLSVKMVSRQLKKDTEESVGQLQKVRYVCVIKLDITRQNLYAEGIGAWEEMYALKDPQSRSKALCKCKKLAYQRAIENAFSRVLVIVLSNGKVMVEINTMKPEIQLSENKLDDTPVLQ</sequence>
<dbReference type="InterPro" id="IPR042525">
    <property type="entry name" value="Rad52_Rad59_Rad22_sf"/>
</dbReference>
<accession>A0ABQ9FN17</accession>
<evidence type="ECO:0000313" key="3">
    <source>
        <dbReference type="Proteomes" id="UP001217089"/>
    </source>
</evidence>
<dbReference type="EMBL" id="JARBDR010000246">
    <property type="protein sequence ID" value="KAJ8317098.1"/>
    <property type="molecule type" value="Genomic_DNA"/>
</dbReference>
<dbReference type="Gene3D" id="3.30.390.80">
    <property type="entry name" value="DNA repair protein Rad52/59/22"/>
    <property type="match status" value="1"/>
</dbReference>
<gene>
    <name evidence="2" type="ORF">KUTeg_005002</name>
</gene>
<evidence type="ECO:0000313" key="2">
    <source>
        <dbReference type="EMBL" id="KAJ8317098.1"/>
    </source>
</evidence>
<keyword evidence="3" id="KW-1185">Reference proteome</keyword>
<dbReference type="Proteomes" id="UP001217089">
    <property type="component" value="Unassembled WGS sequence"/>
</dbReference>